<dbReference type="PANTHER" id="PTHR43296:SF2">
    <property type="entry name" value="PEROXISOMAL 2,4-DIENOYL-COA REDUCTASE [(3E)-ENOYL-COA-PRODUCING]"/>
    <property type="match status" value="1"/>
</dbReference>
<organism evidence="3 4">
    <name type="scientific">Streptantibioticus ferralitis</name>
    <dbReference type="NCBI Taxonomy" id="236510"/>
    <lineage>
        <taxon>Bacteria</taxon>
        <taxon>Bacillati</taxon>
        <taxon>Actinomycetota</taxon>
        <taxon>Actinomycetes</taxon>
        <taxon>Kitasatosporales</taxon>
        <taxon>Streptomycetaceae</taxon>
        <taxon>Streptantibioticus</taxon>
    </lineage>
</organism>
<dbReference type="EMBL" id="JARHTQ010000011">
    <property type="protein sequence ID" value="MDF2257731.1"/>
    <property type="molecule type" value="Genomic_DNA"/>
</dbReference>
<dbReference type="InterPro" id="IPR045017">
    <property type="entry name" value="DECR2-like"/>
</dbReference>
<name>A0ABT5Z2C7_9ACTN</name>
<dbReference type="RefSeq" id="WP_275816029.1">
    <property type="nucleotide sequence ID" value="NZ_BAAANM010000022.1"/>
</dbReference>
<keyword evidence="4" id="KW-1185">Reference proteome</keyword>
<dbReference type="SUPFAM" id="SSF51735">
    <property type="entry name" value="NAD(P)-binding Rossmann-fold domains"/>
    <property type="match status" value="1"/>
</dbReference>
<evidence type="ECO:0000313" key="4">
    <source>
        <dbReference type="Proteomes" id="UP001220022"/>
    </source>
</evidence>
<evidence type="ECO:0000313" key="3">
    <source>
        <dbReference type="EMBL" id="MDF2257731.1"/>
    </source>
</evidence>
<evidence type="ECO:0000256" key="1">
    <source>
        <dbReference type="ARBA" id="ARBA00022857"/>
    </source>
</evidence>
<sequence>MDAQSQPIFSRQALAGEVALVTGGSSGLGLAIAEKFATHGCQVLIAARSEERLKAASSLVAQRTGRPCATFGCDVRDPSAVDSARERLLDLFGKLTIVVNNAAANFRMAADRMTLRAFSTVVDIDLTGTFNVTRACVGELKAAGGGSILNITVPDPERGFPQYSHAGAAKAGILSLTRSWAREWGEYGIRVNSLGPGPVPTEGVARNMLGMSDGSMAFRDFTDEVPLRRLGTPKDVADAALFLSSRAASWITGVHLHVDGGFSLP</sequence>
<dbReference type="PANTHER" id="PTHR43296">
    <property type="entry name" value="PEROXISOMAL 2,4-DIENOYL-COA REDUCTASE"/>
    <property type="match status" value="1"/>
</dbReference>
<evidence type="ECO:0000256" key="2">
    <source>
        <dbReference type="ARBA" id="ARBA00023002"/>
    </source>
</evidence>
<dbReference type="Pfam" id="PF13561">
    <property type="entry name" value="adh_short_C2"/>
    <property type="match status" value="1"/>
</dbReference>
<dbReference type="PRINTS" id="PR00081">
    <property type="entry name" value="GDHRDH"/>
</dbReference>
<dbReference type="InterPro" id="IPR002347">
    <property type="entry name" value="SDR_fam"/>
</dbReference>
<keyword evidence="1" id="KW-0521">NADP</keyword>
<protein>
    <submittedName>
        <fullName evidence="3">SDR family oxidoreductase</fullName>
    </submittedName>
</protein>
<keyword evidence="2" id="KW-0560">Oxidoreductase</keyword>
<proteinExistence type="predicted"/>
<reference evidence="3 4" key="1">
    <citation type="submission" date="2023-03" db="EMBL/GenBank/DDBJ databases">
        <title>Draft genome sequence of type strain Streptomyces ferralitis JCM 14344.</title>
        <authorList>
            <person name="Klaysubun C."/>
            <person name="Duangmal K."/>
        </authorList>
    </citation>
    <scope>NUCLEOTIDE SEQUENCE [LARGE SCALE GENOMIC DNA]</scope>
    <source>
        <strain evidence="3 4">JCM 14344</strain>
    </source>
</reference>
<dbReference type="Proteomes" id="UP001220022">
    <property type="component" value="Unassembled WGS sequence"/>
</dbReference>
<accession>A0ABT5Z2C7</accession>
<gene>
    <name evidence="3" type="ORF">P2L57_19020</name>
</gene>
<dbReference type="Gene3D" id="3.40.50.720">
    <property type="entry name" value="NAD(P)-binding Rossmann-like Domain"/>
    <property type="match status" value="1"/>
</dbReference>
<comment type="caution">
    <text evidence="3">The sequence shown here is derived from an EMBL/GenBank/DDBJ whole genome shotgun (WGS) entry which is preliminary data.</text>
</comment>
<dbReference type="InterPro" id="IPR036291">
    <property type="entry name" value="NAD(P)-bd_dom_sf"/>
</dbReference>